<dbReference type="Gene3D" id="3.40.630.30">
    <property type="match status" value="1"/>
</dbReference>
<dbReference type="InterPro" id="IPR016181">
    <property type="entry name" value="Acyl_CoA_acyltransferase"/>
</dbReference>
<dbReference type="RefSeq" id="WP_242625004.1">
    <property type="nucleotide sequence ID" value="NZ_SHKY01000001.1"/>
</dbReference>
<evidence type="ECO:0008006" key="3">
    <source>
        <dbReference type="Google" id="ProtNLM"/>
    </source>
</evidence>
<evidence type="ECO:0000313" key="2">
    <source>
        <dbReference type="Proteomes" id="UP000292564"/>
    </source>
</evidence>
<sequence length="214" mass="22394">MHDLAEVVARIERDERLPADPWLDVVPAPAPHTAAVAAFPGHVVVAADVDRPFVESFTDGQDLAAPLGPQFLGALEERLRLAAGSTDLVLLAAPVEGDPPTDLTPVPDSTHPRVVRARLHRSDVHAWSCGRGILTIGRGVAGRWEVAVEVDEDARNAGLGRALAAAARHLVPDGRPAWAQVASGNVASLRAFLAAGYVPMGAEVLLTPVASPVP</sequence>
<dbReference type="EMBL" id="SHKY01000001">
    <property type="protein sequence ID" value="RZU52540.1"/>
    <property type="molecule type" value="Genomic_DNA"/>
</dbReference>
<name>A0A4Q7ZND3_9ACTN</name>
<accession>A0A4Q7ZND3</accession>
<dbReference type="AlphaFoldDB" id="A0A4Q7ZND3"/>
<dbReference type="SUPFAM" id="SSF55729">
    <property type="entry name" value="Acyl-CoA N-acyltransferases (Nat)"/>
    <property type="match status" value="1"/>
</dbReference>
<organism evidence="1 2">
    <name type="scientific">Krasilnikovia cinnamomea</name>
    <dbReference type="NCBI Taxonomy" id="349313"/>
    <lineage>
        <taxon>Bacteria</taxon>
        <taxon>Bacillati</taxon>
        <taxon>Actinomycetota</taxon>
        <taxon>Actinomycetes</taxon>
        <taxon>Micromonosporales</taxon>
        <taxon>Micromonosporaceae</taxon>
        <taxon>Krasilnikovia</taxon>
    </lineage>
</organism>
<dbReference type="Proteomes" id="UP000292564">
    <property type="component" value="Unassembled WGS sequence"/>
</dbReference>
<proteinExistence type="predicted"/>
<reference evidence="1 2" key="1">
    <citation type="submission" date="2019-02" db="EMBL/GenBank/DDBJ databases">
        <title>Sequencing the genomes of 1000 actinobacteria strains.</title>
        <authorList>
            <person name="Klenk H.-P."/>
        </authorList>
    </citation>
    <scope>NUCLEOTIDE SEQUENCE [LARGE SCALE GENOMIC DNA]</scope>
    <source>
        <strain evidence="1 2">DSM 45162</strain>
    </source>
</reference>
<protein>
    <recommendedName>
        <fullName evidence="3">Acetyltransferase (GNAT) family protein</fullName>
    </recommendedName>
</protein>
<gene>
    <name evidence="1" type="ORF">EV385_4408</name>
</gene>
<comment type="caution">
    <text evidence="1">The sequence shown here is derived from an EMBL/GenBank/DDBJ whole genome shotgun (WGS) entry which is preliminary data.</text>
</comment>
<evidence type="ECO:0000313" key="1">
    <source>
        <dbReference type="EMBL" id="RZU52540.1"/>
    </source>
</evidence>
<keyword evidence="2" id="KW-1185">Reference proteome</keyword>